<dbReference type="SUPFAM" id="SSF56801">
    <property type="entry name" value="Acetyl-CoA synthetase-like"/>
    <property type="match status" value="1"/>
</dbReference>
<protein>
    <submittedName>
        <fullName evidence="1">Uncharacterized protein</fullName>
    </submittedName>
</protein>
<evidence type="ECO:0000313" key="2">
    <source>
        <dbReference type="Proteomes" id="UP000032233"/>
    </source>
</evidence>
<accession>A0A0D2K182</accession>
<dbReference type="InParanoid" id="A0A0D2K182"/>
<keyword evidence="2" id="KW-1185">Reference proteome</keyword>
<proteinExistence type="predicted"/>
<evidence type="ECO:0000313" key="1">
    <source>
        <dbReference type="EMBL" id="KIX15440.1"/>
    </source>
</evidence>
<name>A0A0D2K182_9BACT</name>
<reference evidence="1 2" key="1">
    <citation type="submission" date="2013-11" db="EMBL/GenBank/DDBJ databases">
        <title>Metagenomic analysis of a methanogenic consortium involved in long chain n-alkane degradation.</title>
        <authorList>
            <person name="Davidova I.A."/>
            <person name="Callaghan A.V."/>
            <person name="Wawrik B."/>
            <person name="Pruitt S."/>
            <person name="Marks C."/>
            <person name="Duncan K.E."/>
            <person name="Suflita J.M."/>
        </authorList>
    </citation>
    <scope>NUCLEOTIDE SEQUENCE [LARGE SCALE GENOMIC DNA]</scope>
    <source>
        <strain evidence="1 2">SPR</strain>
    </source>
</reference>
<dbReference type="EMBL" id="AZAC01000003">
    <property type="protein sequence ID" value="KIX15440.1"/>
    <property type="molecule type" value="Genomic_DNA"/>
</dbReference>
<dbReference type="Proteomes" id="UP000032233">
    <property type="component" value="Unassembled WGS sequence"/>
</dbReference>
<sequence>MKLQAVSYKNGVRWFITGDYGRMDEDGFLFLDN</sequence>
<dbReference type="AlphaFoldDB" id="A0A0D2K182"/>
<organism evidence="1 2">
    <name type="scientific">Dethiosulfatarculus sandiegensis</name>
    <dbReference type="NCBI Taxonomy" id="1429043"/>
    <lineage>
        <taxon>Bacteria</taxon>
        <taxon>Pseudomonadati</taxon>
        <taxon>Thermodesulfobacteriota</taxon>
        <taxon>Desulfarculia</taxon>
        <taxon>Desulfarculales</taxon>
        <taxon>Desulfarculaceae</taxon>
        <taxon>Dethiosulfatarculus</taxon>
    </lineage>
</organism>
<dbReference type="STRING" id="1429043.X474_03875"/>
<gene>
    <name evidence="1" type="ORF">X474_03875</name>
</gene>
<comment type="caution">
    <text evidence="1">The sequence shown here is derived from an EMBL/GenBank/DDBJ whole genome shotgun (WGS) entry which is preliminary data.</text>
</comment>